<dbReference type="SUPFAM" id="SSF90123">
    <property type="entry name" value="ABC transporter transmembrane region"/>
    <property type="match status" value="1"/>
</dbReference>
<dbReference type="InterPro" id="IPR036640">
    <property type="entry name" value="ABC1_TM_sf"/>
</dbReference>
<evidence type="ECO:0000313" key="13">
    <source>
        <dbReference type="EMBL" id="OSX72672.1"/>
    </source>
</evidence>
<dbReference type="Gene3D" id="3.40.50.300">
    <property type="entry name" value="P-loop containing nucleotide triphosphate hydrolases"/>
    <property type="match status" value="1"/>
</dbReference>
<keyword evidence="5" id="KW-0677">Repeat</keyword>
<evidence type="ECO:0000256" key="1">
    <source>
        <dbReference type="ARBA" id="ARBA00004141"/>
    </source>
</evidence>
<protein>
    <recommendedName>
        <fullName evidence="2">Probable ATP-dependent transporter ycf16</fullName>
    </recommendedName>
</protein>
<dbReference type="InterPro" id="IPR003593">
    <property type="entry name" value="AAA+_ATPase"/>
</dbReference>
<dbReference type="SMART" id="SM00382">
    <property type="entry name" value="AAA"/>
    <property type="match status" value="1"/>
</dbReference>
<evidence type="ECO:0000259" key="12">
    <source>
        <dbReference type="PROSITE" id="PS50929"/>
    </source>
</evidence>
<dbReference type="PROSITE" id="PS50929">
    <property type="entry name" value="ABC_TM1F"/>
    <property type="match status" value="1"/>
</dbReference>
<dbReference type="FunFam" id="1.20.1560.10:FF:000013">
    <property type="entry name" value="ABC transporter C family member 2"/>
    <property type="match status" value="1"/>
</dbReference>
<evidence type="ECO:0000256" key="4">
    <source>
        <dbReference type="ARBA" id="ARBA00022692"/>
    </source>
</evidence>
<gene>
    <name evidence="13" type="ORF">BU14_0415s0017</name>
</gene>
<organism evidence="13 14">
    <name type="scientific">Porphyra umbilicalis</name>
    <name type="common">Purple laver</name>
    <name type="synonym">Red alga</name>
    <dbReference type="NCBI Taxonomy" id="2786"/>
    <lineage>
        <taxon>Eukaryota</taxon>
        <taxon>Rhodophyta</taxon>
        <taxon>Bangiophyceae</taxon>
        <taxon>Bangiales</taxon>
        <taxon>Bangiaceae</taxon>
        <taxon>Porphyra</taxon>
    </lineage>
</organism>
<feature type="domain" description="ABC transporter" evidence="11">
    <location>
        <begin position="291"/>
        <end position="518"/>
    </location>
</feature>
<evidence type="ECO:0000256" key="9">
    <source>
        <dbReference type="ARBA" id="ARBA00023136"/>
    </source>
</evidence>
<name>A0A1X6NVR5_PORUM</name>
<dbReference type="PROSITE" id="PS00211">
    <property type="entry name" value="ABC_TRANSPORTER_1"/>
    <property type="match status" value="1"/>
</dbReference>
<feature type="transmembrane region" description="Helical" evidence="10">
    <location>
        <begin position="77"/>
        <end position="109"/>
    </location>
</feature>
<evidence type="ECO:0000256" key="2">
    <source>
        <dbReference type="ARBA" id="ARBA00014334"/>
    </source>
</evidence>
<evidence type="ECO:0000313" key="14">
    <source>
        <dbReference type="Proteomes" id="UP000218209"/>
    </source>
</evidence>
<dbReference type="EMBL" id="KV919046">
    <property type="protein sequence ID" value="OSX72672.1"/>
    <property type="molecule type" value="Genomic_DNA"/>
</dbReference>
<dbReference type="FunFam" id="3.40.50.300:FF:000163">
    <property type="entry name" value="Multidrug resistance-associated protein member 4"/>
    <property type="match status" value="1"/>
</dbReference>
<dbReference type="AlphaFoldDB" id="A0A1X6NVR5"/>
<evidence type="ECO:0000256" key="3">
    <source>
        <dbReference type="ARBA" id="ARBA00022448"/>
    </source>
</evidence>
<dbReference type="Gene3D" id="1.20.1560.10">
    <property type="entry name" value="ABC transporter type 1, transmembrane domain"/>
    <property type="match status" value="1"/>
</dbReference>
<keyword evidence="14" id="KW-1185">Reference proteome</keyword>
<feature type="domain" description="ABC transmembrane type-1" evidence="12">
    <location>
        <begin position="1"/>
        <end position="236"/>
    </location>
</feature>
<keyword evidence="7" id="KW-0067">ATP-binding</keyword>
<keyword evidence="9 10" id="KW-0472">Membrane</keyword>
<dbReference type="CDD" id="cd03244">
    <property type="entry name" value="ABCC_MRP_domain2"/>
    <property type="match status" value="1"/>
</dbReference>
<keyword evidence="4 10" id="KW-0812">Transmembrane</keyword>
<accession>A0A1X6NVR5</accession>
<dbReference type="PROSITE" id="PS50893">
    <property type="entry name" value="ABC_TRANSPORTER_2"/>
    <property type="match status" value="1"/>
</dbReference>
<evidence type="ECO:0000259" key="11">
    <source>
        <dbReference type="PROSITE" id="PS50893"/>
    </source>
</evidence>
<dbReference type="GO" id="GO:0016887">
    <property type="term" value="F:ATP hydrolysis activity"/>
    <property type="evidence" value="ECO:0007669"/>
    <property type="project" value="InterPro"/>
</dbReference>
<dbReference type="InterPro" id="IPR017871">
    <property type="entry name" value="ABC_transporter-like_CS"/>
</dbReference>
<dbReference type="SUPFAM" id="SSF52540">
    <property type="entry name" value="P-loop containing nucleoside triphosphate hydrolases"/>
    <property type="match status" value="1"/>
</dbReference>
<comment type="subcellular location">
    <subcellularLocation>
        <location evidence="1">Membrane</location>
        <topology evidence="1">Multi-pass membrane protein</topology>
    </subcellularLocation>
</comment>
<dbReference type="GO" id="GO:0005524">
    <property type="term" value="F:ATP binding"/>
    <property type="evidence" value="ECO:0007669"/>
    <property type="project" value="UniProtKB-KW"/>
</dbReference>
<evidence type="ECO:0000256" key="6">
    <source>
        <dbReference type="ARBA" id="ARBA00022741"/>
    </source>
</evidence>
<evidence type="ECO:0000256" key="8">
    <source>
        <dbReference type="ARBA" id="ARBA00022989"/>
    </source>
</evidence>
<dbReference type="PANTHER" id="PTHR24223">
    <property type="entry name" value="ATP-BINDING CASSETTE SUB-FAMILY C"/>
    <property type="match status" value="1"/>
</dbReference>
<dbReference type="GO" id="GO:0016020">
    <property type="term" value="C:membrane"/>
    <property type="evidence" value="ECO:0007669"/>
    <property type="project" value="UniProtKB-SubCell"/>
</dbReference>
<sequence length="678" mass="71453">MLGVASVLVTATATTVLALAAVRASRVIHRRLLLSVLKAPMSWFDRTPLGRIINRFVADLDKVDSTLSSSLQSVMRLVLGLTGTIALVLYTVPAFVVPLAAISTLFFIVQEYYRPCGLDLRRLESVSRSPLISHFTESVDGATTIRAYNGQARARATSAEAMDEVNRFVFLGASANRWLATRLDLLSTLLTFSAVTLVVVFRGTIAPSLAGLMLSYLLGLSSSITWVVRQVTDTESQMSSLERIEEYSSDAVPHEDNEVGQTADDPVGFTPVTPIATPVRVRTGWPRTGRVEFENVTMRYRPDLPPVLNGVSFVAAPGERIGIVGRTGAGKSSLVAALFRLTELDSGRILVDGVDVAQLPLSTLRSRLSILPQEAFIFSSTVRGNLDPLDEATDAQVWAAIESAGLKGWVKSLATPVIENGVSAGQRQLLCLGRVLLRDSSVLVLDEATASVDAATDTAVGNTIATKLHATTLTIAHRLRSVIDSDKILVLDRGRVVEFAHPADLLADPASALSSLVDETGPATAEVLRGVARDAAAAARGGDGNGDDAVTPVKSPPSLAAAAATLTPCRGRKGSGGAHGAAVGASPARIVLDAYATLRAAIMTADSEPTAEALRHLGVPPRAWQGRLRTLVDRLAVLAAEHCGASGEVSGVGLVGGGSARASGTATCRRRSVRCRRS</sequence>
<evidence type="ECO:0000256" key="7">
    <source>
        <dbReference type="ARBA" id="ARBA00022840"/>
    </source>
</evidence>
<dbReference type="InterPro" id="IPR011527">
    <property type="entry name" value="ABC1_TM_dom"/>
</dbReference>
<proteinExistence type="predicted"/>
<keyword evidence="8 10" id="KW-1133">Transmembrane helix</keyword>
<keyword evidence="6" id="KW-0547">Nucleotide-binding</keyword>
<dbReference type="InterPro" id="IPR003439">
    <property type="entry name" value="ABC_transporter-like_ATP-bd"/>
</dbReference>
<keyword evidence="3" id="KW-0813">Transport</keyword>
<dbReference type="InterPro" id="IPR050173">
    <property type="entry name" value="ABC_transporter_C-like"/>
</dbReference>
<evidence type="ECO:0000256" key="5">
    <source>
        <dbReference type="ARBA" id="ARBA00022737"/>
    </source>
</evidence>
<reference evidence="13 14" key="1">
    <citation type="submission" date="2017-03" db="EMBL/GenBank/DDBJ databases">
        <title>WGS assembly of Porphyra umbilicalis.</title>
        <authorList>
            <person name="Brawley S.H."/>
            <person name="Blouin N.A."/>
            <person name="Ficko-Blean E."/>
            <person name="Wheeler G.L."/>
            <person name="Lohr M."/>
            <person name="Goodson H.V."/>
            <person name="Jenkins J.W."/>
            <person name="Blaby-Haas C.E."/>
            <person name="Helliwell K.E."/>
            <person name="Chan C."/>
            <person name="Marriage T."/>
            <person name="Bhattacharya D."/>
            <person name="Klein A.S."/>
            <person name="Badis Y."/>
            <person name="Brodie J."/>
            <person name="Cao Y."/>
            <person name="Collen J."/>
            <person name="Dittami S.M."/>
            <person name="Gachon C.M."/>
            <person name="Green B.R."/>
            <person name="Karpowicz S."/>
            <person name="Kim J.W."/>
            <person name="Kudahl U."/>
            <person name="Lin S."/>
            <person name="Michel G."/>
            <person name="Mittag M."/>
            <person name="Olson B.J."/>
            <person name="Pangilinan J."/>
            <person name="Peng Y."/>
            <person name="Qiu H."/>
            <person name="Shu S."/>
            <person name="Singer J.T."/>
            <person name="Smith A.G."/>
            <person name="Sprecher B.N."/>
            <person name="Wagner V."/>
            <person name="Wang W."/>
            <person name="Wang Z.-Y."/>
            <person name="Yan J."/>
            <person name="Yarish C."/>
            <person name="Zoeuner-Riek S."/>
            <person name="Zhuang Y."/>
            <person name="Zou Y."/>
            <person name="Lindquist E.A."/>
            <person name="Grimwood J."/>
            <person name="Barry K."/>
            <person name="Rokhsar D.S."/>
            <person name="Schmutz J."/>
            <person name="Stiller J.W."/>
            <person name="Grossman A.R."/>
            <person name="Prochnik S.E."/>
        </authorList>
    </citation>
    <scope>NUCLEOTIDE SEQUENCE [LARGE SCALE GENOMIC DNA]</scope>
    <source>
        <strain evidence="13">4086291</strain>
    </source>
</reference>
<feature type="transmembrane region" description="Helical" evidence="10">
    <location>
        <begin position="183"/>
        <end position="203"/>
    </location>
</feature>
<dbReference type="Pfam" id="PF00664">
    <property type="entry name" value="ABC_membrane"/>
    <property type="match status" value="1"/>
</dbReference>
<dbReference type="Pfam" id="PF00005">
    <property type="entry name" value="ABC_tran"/>
    <property type="match status" value="1"/>
</dbReference>
<dbReference type="OrthoDB" id="6500128at2759"/>
<evidence type="ECO:0000256" key="10">
    <source>
        <dbReference type="SAM" id="Phobius"/>
    </source>
</evidence>
<dbReference type="InterPro" id="IPR027417">
    <property type="entry name" value="P-loop_NTPase"/>
</dbReference>
<dbReference type="Proteomes" id="UP000218209">
    <property type="component" value="Unassembled WGS sequence"/>
</dbReference>
<dbReference type="GO" id="GO:0140359">
    <property type="term" value="F:ABC-type transporter activity"/>
    <property type="evidence" value="ECO:0007669"/>
    <property type="project" value="InterPro"/>
</dbReference>